<keyword evidence="2" id="KW-0238">DNA-binding</keyword>
<accession>T1BR95</accession>
<keyword evidence="3" id="KW-0804">Transcription</keyword>
<dbReference type="PROSITE" id="PS50977">
    <property type="entry name" value="HTH_TETR_2"/>
    <property type="match status" value="1"/>
</dbReference>
<dbReference type="EMBL" id="AUZX01008243">
    <property type="protein sequence ID" value="EQD56490.1"/>
    <property type="molecule type" value="Genomic_DNA"/>
</dbReference>
<reference evidence="6" key="2">
    <citation type="journal article" date="2014" name="ISME J.">
        <title>Microbial stratification in low pH oxic and suboxic macroscopic growths along an acid mine drainage.</title>
        <authorList>
            <person name="Mendez-Garcia C."/>
            <person name="Mesa V."/>
            <person name="Sprenger R.R."/>
            <person name="Richter M."/>
            <person name="Diez M.S."/>
            <person name="Solano J."/>
            <person name="Bargiela R."/>
            <person name="Golyshina O.V."/>
            <person name="Manteca A."/>
            <person name="Ramos J.L."/>
            <person name="Gallego J.R."/>
            <person name="Llorente I."/>
            <person name="Martins Dos Santos V.A."/>
            <person name="Jensen O.N."/>
            <person name="Pelaez A.I."/>
            <person name="Sanchez J."/>
            <person name="Ferrer M."/>
        </authorList>
    </citation>
    <scope>NUCLEOTIDE SEQUENCE</scope>
</reference>
<keyword evidence="4" id="KW-0472">Membrane</keyword>
<evidence type="ECO:0000259" key="5">
    <source>
        <dbReference type="PROSITE" id="PS50977"/>
    </source>
</evidence>
<evidence type="ECO:0000256" key="1">
    <source>
        <dbReference type="ARBA" id="ARBA00023015"/>
    </source>
</evidence>
<dbReference type="InterPro" id="IPR050109">
    <property type="entry name" value="HTH-type_TetR-like_transc_reg"/>
</dbReference>
<keyword evidence="4" id="KW-0812">Transmembrane</keyword>
<dbReference type="InterPro" id="IPR041347">
    <property type="entry name" value="MftR_C"/>
</dbReference>
<dbReference type="AlphaFoldDB" id="T1BR95"/>
<evidence type="ECO:0000256" key="3">
    <source>
        <dbReference type="ARBA" id="ARBA00023163"/>
    </source>
</evidence>
<dbReference type="SUPFAM" id="SSF46689">
    <property type="entry name" value="Homeodomain-like"/>
    <property type="match status" value="1"/>
</dbReference>
<dbReference type="PANTHER" id="PTHR30055">
    <property type="entry name" value="HTH-TYPE TRANSCRIPTIONAL REGULATOR RUTR"/>
    <property type="match status" value="1"/>
</dbReference>
<keyword evidence="1" id="KW-0805">Transcription regulation</keyword>
<dbReference type="Gene3D" id="1.10.357.10">
    <property type="entry name" value="Tetracycline Repressor, domain 2"/>
    <property type="match status" value="1"/>
</dbReference>
<dbReference type="GO" id="GO:0000976">
    <property type="term" value="F:transcription cis-regulatory region binding"/>
    <property type="evidence" value="ECO:0007669"/>
    <property type="project" value="TreeGrafter"/>
</dbReference>
<sequence>ERKKAKTRIAIQLHAMRLFNAQGYAATTIEQIADAAEISKSTFFRYFPTKEDVVLRDDFDQAFLDALHAQPDGLTPLQAVRLAARSVFAELGDELAQGLERNKLIRTVPELRARMLDEFAQTIHLFAVAAAERFGRGPDEPDVRAFAGAIVGVILSLWMLMQADETLTDLPRLVDDAINLL</sequence>
<feature type="transmembrane region" description="Helical" evidence="4">
    <location>
        <begin position="143"/>
        <end position="161"/>
    </location>
</feature>
<dbReference type="PANTHER" id="PTHR30055:SF234">
    <property type="entry name" value="HTH-TYPE TRANSCRIPTIONAL REGULATOR BETI"/>
    <property type="match status" value="1"/>
</dbReference>
<organism evidence="6">
    <name type="scientific">mine drainage metagenome</name>
    <dbReference type="NCBI Taxonomy" id="410659"/>
    <lineage>
        <taxon>unclassified sequences</taxon>
        <taxon>metagenomes</taxon>
        <taxon>ecological metagenomes</taxon>
    </lineage>
</organism>
<protein>
    <submittedName>
        <fullName evidence="6">TetR family transcriptional regulator</fullName>
    </submittedName>
</protein>
<comment type="caution">
    <text evidence="6">The sequence shown here is derived from an EMBL/GenBank/DDBJ whole genome shotgun (WGS) entry which is preliminary data.</text>
</comment>
<keyword evidence="4" id="KW-1133">Transmembrane helix</keyword>
<feature type="domain" description="HTH tetR-type" evidence="5">
    <location>
        <begin position="5"/>
        <end position="65"/>
    </location>
</feature>
<feature type="non-terminal residue" evidence="6">
    <location>
        <position position="181"/>
    </location>
</feature>
<name>T1BR95_9ZZZZ</name>
<dbReference type="InterPro" id="IPR009057">
    <property type="entry name" value="Homeodomain-like_sf"/>
</dbReference>
<dbReference type="Pfam" id="PF17754">
    <property type="entry name" value="TetR_C_14"/>
    <property type="match status" value="1"/>
</dbReference>
<proteinExistence type="predicted"/>
<dbReference type="GO" id="GO:0003700">
    <property type="term" value="F:DNA-binding transcription factor activity"/>
    <property type="evidence" value="ECO:0007669"/>
    <property type="project" value="TreeGrafter"/>
</dbReference>
<evidence type="ECO:0000256" key="4">
    <source>
        <dbReference type="SAM" id="Phobius"/>
    </source>
</evidence>
<dbReference type="Pfam" id="PF00440">
    <property type="entry name" value="TetR_N"/>
    <property type="match status" value="1"/>
</dbReference>
<reference evidence="6" key="1">
    <citation type="submission" date="2013-08" db="EMBL/GenBank/DDBJ databases">
        <authorList>
            <person name="Mendez C."/>
            <person name="Richter M."/>
            <person name="Ferrer M."/>
            <person name="Sanchez J."/>
        </authorList>
    </citation>
    <scope>NUCLEOTIDE SEQUENCE</scope>
</reference>
<evidence type="ECO:0000313" key="6">
    <source>
        <dbReference type="EMBL" id="EQD56490.1"/>
    </source>
</evidence>
<feature type="non-terminal residue" evidence="6">
    <location>
        <position position="1"/>
    </location>
</feature>
<evidence type="ECO:0000256" key="2">
    <source>
        <dbReference type="ARBA" id="ARBA00023125"/>
    </source>
</evidence>
<gene>
    <name evidence="6" type="ORF">B1A_11511</name>
</gene>
<dbReference type="InterPro" id="IPR001647">
    <property type="entry name" value="HTH_TetR"/>
</dbReference>
<dbReference type="Gene3D" id="1.10.10.60">
    <property type="entry name" value="Homeodomain-like"/>
    <property type="match status" value="1"/>
</dbReference>
<dbReference type="PRINTS" id="PR00455">
    <property type="entry name" value="HTHTETR"/>
</dbReference>